<dbReference type="Proteomes" id="UP000199109">
    <property type="component" value="Unassembled WGS sequence"/>
</dbReference>
<accession>A0A1G7D7X7</accession>
<evidence type="ECO:0000313" key="2">
    <source>
        <dbReference type="Proteomes" id="UP000199109"/>
    </source>
</evidence>
<protein>
    <submittedName>
        <fullName evidence="1">Uncharacterized protein</fullName>
    </submittedName>
</protein>
<name>A0A1G7D7X7_9FLAO</name>
<dbReference type="AlphaFoldDB" id="A0A1G7D7X7"/>
<proteinExistence type="predicted"/>
<organism evidence="1 2">
    <name type="scientific">Pricia antarctica</name>
    <dbReference type="NCBI Taxonomy" id="641691"/>
    <lineage>
        <taxon>Bacteria</taxon>
        <taxon>Pseudomonadati</taxon>
        <taxon>Bacteroidota</taxon>
        <taxon>Flavobacteriia</taxon>
        <taxon>Flavobacteriales</taxon>
        <taxon>Flavobacteriaceae</taxon>
        <taxon>Pricia</taxon>
    </lineage>
</organism>
<evidence type="ECO:0000313" key="1">
    <source>
        <dbReference type="EMBL" id="SDE47744.1"/>
    </source>
</evidence>
<keyword evidence="2" id="KW-1185">Reference proteome</keyword>
<reference evidence="1 2" key="1">
    <citation type="submission" date="2016-10" db="EMBL/GenBank/DDBJ databases">
        <authorList>
            <person name="de Groot N.N."/>
        </authorList>
    </citation>
    <scope>NUCLEOTIDE SEQUENCE [LARGE SCALE GENOMIC DNA]</scope>
    <source>
        <strain evidence="1 2">DSM 23421</strain>
    </source>
</reference>
<dbReference type="STRING" id="641691.SAMN05421636_105212"/>
<dbReference type="EMBL" id="FNAO01000005">
    <property type="protein sequence ID" value="SDE47744.1"/>
    <property type="molecule type" value="Genomic_DNA"/>
</dbReference>
<gene>
    <name evidence="1" type="ORF">SAMN05421636_105212</name>
</gene>
<sequence length="66" mass="7376">MHPTLITALLIFLLEHAGIAYYEALFTSSTKVFKSSKARILYDFLFGKDPLEALVLEIEGLEIATT</sequence>